<evidence type="ECO:0000256" key="2">
    <source>
        <dbReference type="SAM" id="MobiDB-lite"/>
    </source>
</evidence>
<feature type="region of interest" description="Disordered" evidence="2">
    <location>
        <begin position="636"/>
        <end position="670"/>
    </location>
</feature>
<dbReference type="EMBL" id="BTGB01000004">
    <property type="protein sequence ID" value="GMM46754.1"/>
    <property type="molecule type" value="Genomic_DNA"/>
</dbReference>
<feature type="compositionally biased region" description="Basic and acidic residues" evidence="2">
    <location>
        <begin position="515"/>
        <end position="533"/>
    </location>
</feature>
<feature type="coiled-coil region" evidence="1">
    <location>
        <begin position="46"/>
        <end position="80"/>
    </location>
</feature>
<dbReference type="Proteomes" id="UP001378960">
    <property type="component" value="Unassembled WGS sequence"/>
</dbReference>
<evidence type="ECO:0000313" key="4">
    <source>
        <dbReference type="Proteomes" id="UP001378960"/>
    </source>
</evidence>
<feature type="region of interest" description="Disordered" evidence="2">
    <location>
        <begin position="1"/>
        <end position="21"/>
    </location>
</feature>
<dbReference type="AlphaFoldDB" id="A0AAV5R5I2"/>
<feature type="compositionally biased region" description="Low complexity" evidence="2">
    <location>
        <begin position="315"/>
        <end position="333"/>
    </location>
</feature>
<feature type="region of interest" description="Disordered" evidence="2">
    <location>
        <begin position="239"/>
        <end position="259"/>
    </location>
</feature>
<gene>
    <name evidence="3" type="ORF">DAPK24_033290</name>
</gene>
<accession>A0AAV5R5I2</accession>
<evidence type="ECO:0000313" key="3">
    <source>
        <dbReference type="EMBL" id="GMM46754.1"/>
    </source>
</evidence>
<name>A0AAV5R5I2_PICKL</name>
<feature type="coiled-coil region" evidence="1">
    <location>
        <begin position="143"/>
        <end position="208"/>
    </location>
</feature>
<feature type="region of interest" description="Disordered" evidence="2">
    <location>
        <begin position="515"/>
        <end position="564"/>
    </location>
</feature>
<feature type="region of interest" description="Disordered" evidence="2">
    <location>
        <begin position="314"/>
        <end position="333"/>
    </location>
</feature>
<sequence length="699" mass="80212">MQPFKIHSSPKASPRKMNTSPISISFLPQSPMNEITPISTDNAKRIQDLTIINKDLIIELESLNRELVEKDKLIDFKTRKINDLMHDNNKLLSLINNERTENEQNFEDWIDLKTTLELKIHRLEKQLNVGGKIFSVDNNDDQISQLYENLQLAKTEITKLKKKNIETELEVQSKMMIMEELEMMRARYLEVDEKFQSLQLEYDELANDFLISQSNLGEEDEEEGYDDFDYEGESQTGKLNIKKKRVSSRNSSTSSRISSLRNNSLNKAYREAELSVLKQKYELEIKNHEFEIVSLKLQCEKLLSFIGYLTPQAKNGSSSGSGSGSNSNISFSDSHNIKNAQKALKHIMKSVSTMEMRKSNSTGKPIFSQRSVSTHAHKINRLQPFVTSQNHLRSDDEQDCDFIDGNNSIDYSTDYNQGEVERIDFDASDISDVFGDDELDFDEDKDFDDYLDVPRTFNNVQNFPSTSSLNCVYNMNLTPDVNIIEERKVIPERKHIKRLTPSTFNLFNKAASESSSRESFSDHTNERKSLHDIYEEEESDYNEQFSTSEEEDDEDGDEDETFNISNQEIEMFKIDLLRKFYCPKHSMFQCFCKSLDIKRDSYFAHSFSPLYSIYKIRQTNAKSNSLNSLKLRNKMATNSSNSNSNNNSTSTLNSNNTNNGNKQPLSASGSGNLILEDKENVITIKPSISGLNGEIDEID</sequence>
<feature type="compositionally biased region" description="Low complexity" evidence="2">
    <location>
        <begin position="248"/>
        <end position="259"/>
    </location>
</feature>
<proteinExistence type="predicted"/>
<feature type="compositionally biased region" description="Low complexity" evidence="2">
    <location>
        <begin position="637"/>
        <end position="659"/>
    </location>
</feature>
<comment type="caution">
    <text evidence="3">The sequence shown here is derived from an EMBL/GenBank/DDBJ whole genome shotgun (WGS) entry which is preliminary data.</text>
</comment>
<feature type="compositionally biased region" description="Acidic residues" evidence="2">
    <location>
        <begin position="548"/>
        <end position="561"/>
    </location>
</feature>
<feature type="compositionally biased region" description="Polar residues" evidence="2">
    <location>
        <begin position="660"/>
        <end position="670"/>
    </location>
</feature>
<protein>
    <submittedName>
        <fullName evidence="3">Uncharacterized protein</fullName>
    </submittedName>
</protein>
<reference evidence="3 4" key="1">
    <citation type="journal article" date="2023" name="Elife">
        <title>Identification of key yeast species and microbe-microbe interactions impacting larval growth of Drosophila in the wild.</title>
        <authorList>
            <person name="Mure A."/>
            <person name="Sugiura Y."/>
            <person name="Maeda R."/>
            <person name="Honda K."/>
            <person name="Sakurai N."/>
            <person name="Takahashi Y."/>
            <person name="Watada M."/>
            <person name="Katoh T."/>
            <person name="Gotoh A."/>
            <person name="Gotoh Y."/>
            <person name="Taniguchi I."/>
            <person name="Nakamura K."/>
            <person name="Hayashi T."/>
            <person name="Katayama T."/>
            <person name="Uemura T."/>
            <person name="Hattori Y."/>
        </authorList>
    </citation>
    <scope>NUCLEOTIDE SEQUENCE [LARGE SCALE GENOMIC DNA]</scope>
    <source>
        <strain evidence="3 4">PK-24</strain>
    </source>
</reference>
<keyword evidence="1" id="KW-0175">Coiled coil</keyword>
<keyword evidence="4" id="KW-1185">Reference proteome</keyword>
<organism evidence="3 4">
    <name type="scientific">Pichia kluyveri</name>
    <name type="common">Yeast</name>
    <dbReference type="NCBI Taxonomy" id="36015"/>
    <lineage>
        <taxon>Eukaryota</taxon>
        <taxon>Fungi</taxon>
        <taxon>Dikarya</taxon>
        <taxon>Ascomycota</taxon>
        <taxon>Saccharomycotina</taxon>
        <taxon>Pichiomycetes</taxon>
        <taxon>Pichiales</taxon>
        <taxon>Pichiaceae</taxon>
        <taxon>Pichia</taxon>
    </lineage>
</organism>
<evidence type="ECO:0000256" key="1">
    <source>
        <dbReference type="SAM" id="Coils"/>
    </source>
</evidence>